<organism evidence="2 3">
    <name type="scientific">Solanum commersonii</name>
    <name type="common">Commerson's wild potato</name>
    <name type="synonym">Commerson's nightshade</name>
    <dbReference type="NCBI Taxonomy" id="4109"/>
    <lineage>
        <taxon>Eukaryota</taxon>
        <taxon>Viridiplantae</taxon>
        <taxon>Streptophyta</taxon>
        <taxon>Embryophyta</taxon>
        <taxon>Tracheophyta</taxon>
        <taxon>Spermatophyta</taxon>
        <taxon>Magnoliopsida</taxon>
        <taxon>eudicotyledons</taxon>
        <taxon>Gunneridae</taxon>
        <taxon>Pentapetalae</taxon>
        <taxon>asterids</taxon>
        <taxon>lamiids</taxon>
        <taxon>Solanales</taxon>
        <taxon>Solanaceae</taxon>
        <taxon>Solanoideae</taxon>
        <taxon>Solaneae</taxon>
        <taxon>Solanum</taxon>
    </lineage>
</organism>
<feature type="compositionally biased region" description="Polar residues" evidence="1">
    <location>
        <begin position="1"/>
        <end position="17"/>
    </location>
</feature>
<comment type="caution">
    <text evidence="2">The sequence shown here is derived from an EMBL/GenBank/DDBJ whole genome shotgun (WGS) entry which is preliminary data.</text>
</comment>
<proteinExistence type="predicted"/>
<protein>
    <submittedName>
        <fullName evidence="2">Uncharacterized protein</fullName>
    </submittedName>
</protein>
<dbReference type="AlphaFoldDB" id="A0A9J5WZF7"/>
<evidence type="ECO:0000313" key="3">
    <source>
        <dbReference type="Proteomes" id="UP000824120"/>
    </source>
</evidence>
<evidence type="ECO:0000256" key="1">
    <source>
        <dbReference type="SAM" id="MobiDB-lite"/>
    </source>
</evidence>
<sequence length="78" mass="8263">MSNSVSSSQTPISQEVENSSSFNFSIPSPDETHSTPVCGIGETGESTTPLTEVVTYPVVPSEEILPYSPTLVLSDEKS</sequence>
<dbReference type="Proteomes" id="UP000824120">
    <property type="component" value="Chromosome 10"/>
</dbReference>
<gene>
    <name evidence="2" type="ORF">H5410_051402</name>
</gene>
<dbReference type="EMBL" id="JACXVP010000010">
    <property type="protein sequence ID" value="KAG5580775.1"/>
    <property type="molecule type" value="Genomic_DNA"/>
</dbReference>
<reference evidence="2 3" key="1">
    <citation type="submission" date="2020-09" db="EMBL/GenBank/DDBJ databases">
        <title>De no assembly of potato wild relative species, Solanum commersonii.</title>
        <authorList>
            <person name="Cho K."/>
        </authorList>
    </citation>
    <scope>NUCLEOTIDE SEQUENCE [LARGE SCALE GENOMIC DNA]</scope>
    <source>
        <strain evidence="2">LZ3.2</strain>
        <tissue evidence="2">Leaf</tissue>
    </source>
</reference>
<keyword evidence="3" id="KW-1185">Reference proteome</keyword>
<feature type="region of interest" description="Disordered" evidence="1">
    <location>
        <begin position="1"/>
        <end position="50"/>
    </location>
</feature>
<feature type="compositionally biased region" description="Low complexity" evidence="1">
    <location>
        <begin position="18"/>
        <end position="29"/>
    </location>
</feature>
<name>A0A9J5WZF7_SOLCO</name>
<evidence type="ECO:0000313" key="2">
    <source>
        <dbReference type="EMBL" id="KAG5580775.1"/>
    </source>
</evidence>
<accession>A0A9J5WZF7</accession>